<evidence type="ECO:0000256" key="1">
    <source>
        <dbReference type="ARBA" id="ARBA00023002"/>
    </source>
</evidence>
<proteinExistence type="predicted"/>
<organism evidence="2 3">
    <name type="scientific">Hoyosella rhizosphaerae</name>
    <dbReference type="NCBI Taxonomy" id="1755582"/>
    <lineage>
        <taxon>Bacteria</taxon>
        <taxon>Bacillati</taxon>
        <taxon>Actinomycetota</taxon>
        <taxon>Actinomycetes</taxon>
        <taxon>Mycobacteriales</taxon>
        <taxon>Hoyosellaceae</taxon>
        <taxon>Hoyosella</taxon>
    </lineage>
</organism>
<dbReference type="NCBIfam" id="NF004846">
    <property type="entry name" value="PRK06197.1"/>
    <property type="match status" value="1"/>
</dbReference>
<keyword evidence="1" id="KW-0560">Oxidoreductase</keyword>
<dbReference type="Gene3D" id="3.40.50.720">
    <property type="entry name" value="NAD(P)-binding Rossmann-like Domain"/>
    <property type="match status" value="1"/>
</dbReference>
<dbReference type="CDD" id="cd05327">
    <property type="entry name" value="retinol-DH_like_SDR_c_like"/>
    <property type="match status" value="1"/>
</dbReference>
<name>A0A916UIE3_9ACTN</name>
<evidence type="ECO:0000313" key="3">
    <source>
        <dbReference type="Proteomes" id="UP000641514"/>
    </source>
</evidence>
<keyword evidence="3" id="KW-1185">Reference proteome</keyword>
<dbReference type="PANTHER" id="PTHR43157">
    <property type="entry name" value="PHOSPHATIDYLINOSITOL-GLYCAN BIOSYNTHESIS CLASS F PROTEIN-RELATED"/>
    <property type="match status" value="1"/>
</dbReference>
<dbReference type="Pfam" id="PF00106">
    <property type="entry name" value="adh_short"/>
    <property type="match status" value="1"/>
</dbReference>
<comment type="caution">
    <text evidence="2">The sequence shown here is derived from an EMBL/GenBank/DDBJ whole genome shotgun (WGS) entry which is preliminary data.</text>
</comment>
<accession>A0A916UIE3</accession>
<dbReference type="PANTHER" id="PTHR43157:SF31">
    <property type="entry name" value="PHOSPHATIDYLINOSITOL-GLYCAN BIOSYNTHESIS CLASS F PROTEIN"/>
    <property type="match status" value="1"/>
</dbReference>
<dbReference type="PRINTS" id="PR00081">
    <property type="entry name" value="GDHRDH"/>
</dbReference>
<dbReference type="EMBL" id="BMJH01000003">
    <property type="protein sequence ID" value="GGC73340.1"/>
    <property type="molecule type" value="Genomic_DNA"/>
</dbReference>
<dbReference type="SUPFAM" id="SSF51735">
    <property type="entry name" value="NAD(P)-binding Rossmann-fold domains"/>
    <property type="match status" value="1"/>
</dbReference>
<evidence type="ECO:0000313" key="2">
    <source>
        <dbReference type="EMBL" id="GGC73340.1"/>
    </source>
</evidence>
<dbReference type="InterPro" id="IPR036291">
    <property type="entry name" value="NAD(P)-bd_dom_sf"/>
</dbReference>
<dbReference type="AlphaFoldDB" id="A0A916UIE3"/>
<dbReference type="GO" id="GO:0016491">
    <property type="term" value="F:oxidoreductase activity"/>
    <property type="evidence" value="ECO:0007669"/>
    <property type="project" value="UniProtKB-KW"/>
</dbReference>
<sequence length="292" mass="31687">MPDQTGRTVIVTGANSGLGAVTARELAAKGASVVMACRDIAKGRAERDNIAKDHPKADCEVRELDLADLSSIYAFANDTSTFDVLINNAGVMALPKSRTKDGFEMQFGTNHLGHFALTGLLANKIRDRVVTVSSLAHTLGTIDFDDLNWEKRNYQRWRAYGQSKLANLLFAYELQRRLAEGGSRVRSVAAHPGYASTNLQSHTQSIQDKLMAVTNAVVAQSAFKGAQPSLYAAVAPSLPGGSLVGPDGVRQFRGSPMVVKSNKLSRDPDVAKRLWEESEALTGVVFDIRQRR</sequence>
<reference evidence="2" key="2">
    <citation type="submission" date="2020-09" db="EMBL/GenBank/DDBJ databases">
        <authorList>
            <person name="Sun Q."/>
            <person name="Zhou Y."/>
        </authorList>
    </citation>
    <scope>NUCLEOTIDE SEQUENCE</scope>
    <source>
        <strain evidence="2">CGMCC 1.15478</strain>
    </source>
</reference>
<dbReference type="Proteomes" id="UP000641514">
    <property type="component" value="Unassembled WGS sequence"/>
</dbReference>
<gene>
    <name evidence="2" type="ORF">GCM10011410_28080</name>
</gene>
<protein>
    <submittedName>
        <fullName evidence="2">Short-chain dehydrogenase</fullName>
    </submittedName>
</protein>
<reference evidence="2" key="1">
    <citation type="journal article" date="2014" name="Int. J. Syst. Evol. Microbiol.">
        <title>Complete genome sequence of Corynebacterium casei LMG S-19264T (=DSM 44701T), isolated from a smear-ripened cheese.</title>
        <authorList>
            <consortium name="US DOE Joint Genome Institute (JGI-PGF)"/>
            <person name="Walter F."/>
            <person name="Albersmeier A."/>
            <person name="Kalinowski J."/>
            <person name="Ruckert C."/>
        </authorList>
    </citation>
    <scope>NUCLEOTIDE SEQUENCE</scope>
    <source>
        <strain evidence="2">CGMCC 1.15478</strain>
    </source>
</reference>
<dbReference type="InterPro" id="IPR002347">
    <property type="entry name" value="SDR_fam"/>
</dbReference>